<accession>A0A151AW68</accession>
<dbReference type="PATRIC" id="fig|1122241.3.peg.1908"/>
<dbReference type="InterPro" id="IPR010985">
    <property type="entry name" value="Ribbon_hlx_hlx"/>
</dbReference>
<name>A0A151AW68_9FIRM</name>
<dbReference type="CDD" id="cd21631">
    <property type="entry name" value="RHH_CopG_NikR-like"/>
    <property type="match status" value="1"/>
</dbReference>
<keyword evidence="3" id="KW-1185">Reference proteome</keyword>
<organism evidence="2 3">
    <name type="scientific">Moorella mulderi DSM 14980</name>
    <dbReference type="NCBI Taxonomy" id="1122241"/>
    <lineage>
        <taxon>Bacteria</taxon>
        <taxon>Bacillati</taxon>
        <taxon>Bacillota</taxon>
        <taxon>Clostridia</taxon>
        <taxon>Neomoorellales</taxon>
        <taxon>Neomoorellaceae</taxon>
        <taxon>Neomoorella</taxon>
    </lineage>
</organism>
<dbReference type="Proteomes" id="UP000075670">
    <property type="component" value="Unassembled WGS sequence"/>
</dbReference>
<evidence type="ECO:0000259" key="1">
    <source>
        <dbReference type="Pfam" id="PF07878"/>
    </source>
</evidence>
<dbReference type="InterPro" id="IPR012869">
    <property type="entry name" value="RHH_5"/>
</dbReference>
<evidence type="ECO:0000313" key="3">
    <source>
        <dbReference type="Proteomes" id="UP000075670"/>
    </source>
</evidence>
<evidence type="ECO:0000313" key="2">
    <source>
        <dbReference type="EMBL" id="KYH31919.1"/>
    </source>
</evidence>
<dbReference type="RefSeq" id="WP_062284225.1">
    <property type="nucleotide sequence ID" value="NZ_LTBC01000006.1"/>
</dbReference>
<dbReference type="SUPFAM" id="SSF47598">
    <property type="entry name" value="Ribbon-helix-helix"/>
    <property type="match status" value="1"/>
</dbReference>
<dbReference type="GO" id="GO:0006355">
    <property type="term" value="P:regulation of DNA-templated transcription"/>
    <property type="evidence" value="ECO:0007669"/>
    <property type="project" value="InterPro"/>
</dbReference>
<dbReference type="EMBL" id="LTBC01000006">
    <property type="protein sequence ID" value="KYH31919.1"/>
    <property type="molecule type" value="Genomic_DNA"/>
</dbReference>
<comment type="caution">
    <text evidence="2">The sequence shown here is derived from an EMBL/GenBank/DDBJ whole genome shotgun (WGS) entry which is preliminary data.</text>
</comment>
<proteinExistence type="predicted"/>
<protein>
    <recommendedName>
        <fullName evidence="1">CopG-like ribbon-helix-helix domain-containing protein</fullName>
    </recommendedName>
</protein>
<reference evidence="2 3" key="1">
    <citation type="submission" date="2016-02" db="EMBL/GenBank/DDBJ databases">
        <title>Genome sequence of Moorella mulderi DSM 14980.</title>
        <authorList>
            <person name="Poehlein A."/>
            <person name="Daniel R."/>
        </authorList>
    </citation>
    <scope>NUCLEOTIDE SEQUENCE [LARGE SCALE GENOMIC DNA]</scope>
    <source>
        <strain evidence="2 3">DSM 14980</strain>
    </source>
</reference>
<sequence length="82" mass="9797">MAVRTQIYLPEELYERLRRRAVITGKSMAEQIRESLERYFTEIEANTPKLEDPIWQLGDRIQSQDHDLSTCHDAYLYPRKGR</sequence>
<feature type="domain" description="CopG-like ribbon-helix-helix" evidence="1">
    <location>
        <begin position="3"/>
        <end position="32"/>
    </location>
</feature>
<dbReference type="Pfam" id="PF07878">
    <property type="entry name" value="RHH_5"/>
    <property type="match status" value="1"/>
</dbReference>
<gene>
    <name evidence="2" type="ORF">MOMUL_18010</name>
</gene>
<dbReference type="AlphaFoldDB" id="A0A151AW68"/>